<keyword evidence="4" id="KW-1185">Reference proteome</keyword>
<evidence type="ECO:0000256" key="1">
    <source>
        <dbReference type="SAM" id="SignalP"/>
    </source>
</evidence>
<dbReference type="Proteomes" id="UP001595621">
    <property type="component" value="Unassembled WGS sequence"/>
</dbReference>
<dbReference type="Pfam" id="PF00128">
    <property type="entry name" value="Alpha-amylase"/>
    <property type="match status" value="2"/>
</dbReference>
<name>A0ABV7GIH1_9GAMM</name>
<dbReference type="CDD" id="cd11349">
    <property type="entry name" value="AmyAc_3"/>
    <property type="match status" value="1"/>
</dbReference>
<accession>A0ABV7GIH1</accession>
<dbReference type="EMBL" id="JBHRTD010000018">
    <property type="protein sequence ID" value="MFC3140019.1"/>
    <property type="molecule type" value="Genomic_DNA"/>
</dbReference>
<proteinExistence type="predicted"/>
<dbReference type="SMART" id="SM00642">
    <property type="entry name" value="Aamy"/>
    <property type="match status" value="1"/>
</dbReference>
<feature type="signal peptide" evidence="1">
    <location>
        <begin position="1"/>
        <end position="20"/>
    </location>
</feature>
<dbReference type="PANTHER" id="PTHR10357:SF205">
    <property type="entry name" value="O-GLYCOSYL HYDROLASE FAMILY 13"/>
    <property type="match status" value="1"/>
</dbReference>
<dbReference type="InterPro" id="IPR017853">
    <property type="entry name" value="GH"/>
</dbReference>
<sequence length="630" mass="70628">MSFFRISRLSAMVAVSIGLAGCSLTPDQDKGEATVAGEHQHNKAVVYQMFTRLFGNTQTANIPWGAAEQNGVGKFNDISDKALEGIKQLGVSHVWYTGVPHHALVADYTAYGISNDDPDVIKGRAGSPYAVKDYYSVNPDLAQDPARRMDEFKALVDRSHQHGLKVLIDIVPNHVARNYESLGKPEGVKDFGATDNTNVEYARDNNFYYAVGEAFKVPEWLDGYQPLGGESHPQADGEFVENPAKWTGNGARSSQPHFHDWYETVKVNYGVRPDGSHDFPQLPAEFANMDVTAHYEFWQDKDVPDSWEKFRDIALFWTEFGIDGFRYDMAEMVPVAFWSYLNSHIKHANPDAFLLAEVYQPHLYRDYLHMGKMDYLYDKVDLYDSLKAIIQGRESTDAIASIQASKADIEHNMLHFLENHDEQRIASPDFAGEAVNALPAMVVSATLSTSPTMLYFGQDVGERGEQDAGFGKATRTTIFDYWGVPAHQRWMNGGEFDGGALTADERQLRDYYVRLMQFVQSSPALMGQYAEIHTANKHNPGYTDSTYAFLRWSDEQQLLIATNFAQVAGTEFELKLPAEQISAMALKDGRYELVDQLSGDELTLTVVKGEGQVAMALAPLQSRILELKRR</sequence>
<dbReference type="Gene3D" id="2.60.40.1180">
    <property type="entry name" value="Golgi alpha-mannosidase II"/>
    <property type="match status" value="1"/>
</dbReference>
<reference evidence="4" key="1">
    <citation type="journal article" date="2019" name="Int. J. Syst. Evol. Microbiol.">
        <title>The Global Catalogue of Microorganisms (GCM) 10K type strain sequencing project: providing services to taxonomists for standard genome sequencing and annotation.</title>
        <authorList>
            <consortium name="The Broad Institute Genomics Platform"/>
            <consortium name="The Broad Institute Genome Sequencing Center for Infectious Disease"/>
            <person name="Wu L."/>
            <person name="Ma J."/>
        </authorList>
    </citation>
    <scope>NUCLEOTIDE SEQUENCE [LARGE SCALE GENOMIC DNA]</scope>
    <source>
        <strain evidence="4">KCTC 52277</strain>
    </source>
</reference>
<keyword evidence="1" id="KW-0732">Signal</keyword>
<evidence type="ECO:0000259" key="2">
    <source>
        <dbReference type="SMART" id="SM00642"/>
    </source>
</evidence>
<dbReference type="InterPro" id="IPR006047">
    <property type="entry name" value="GH13_cat_dom"/>
</dbReference>
<gene>
    <name evidence="3" type="ORF">ACFOE0_17820</name>
</gene>
<dbReference type="RefSeq" id="WP_248933955.1">
    <property type="nucleotide sequence ID" value="NZ_JAKILF010000001.1"/>
</dbReference>
<dbReference type="InterPro" id="IPR013780">
    <property type="entry name" value="Glyco_hydro_b"/>
</dbReference>
<protein>
    <submittedName>
        <fullName evidence="3">Alpha-amylase family protein</fullName>
    </submittedName>
</protein>
<organism evidence="3 4">
    <name type="scientific">Shewanella submarina</name>
    <dbReference type="NCBI Taxonomy" id="2016376"/>
    <lineage>
        <taxon>Bacteria</taxon>
        <taxon>Pseudomonadati</taxon>
        <taxon>Pseudomonadota</taxon>
        <taxon>Gammaproteobacteria</taxon>
        <taxon>Alteromonadales</taxon>
        <taxon>Shewanellaceae</taxon>
        <taxon>Shewanella</taxon>
    </lineage>
</organism>
<dbReference type="PANTHER" id="PTHR10357">
    <property type="entry name" value="ALPHA-AMYLASE FAMILY MEMBER"/>
    <property type="match status" value="1"/>
</dbReference>
<feature type="domain" description="Glycosyl hydrolase family 13 catalytic" evidence="2">
    <location>
        <begin position="48"/>
        <end position="504"/>
    </location>
</feature>
<dbReference type="SUPFAM" id="SSF51445">
    <property type="entry name" value="(Trans)glycosidases"/>
    <property type="match status" value="1"/>
</dbReference>
<feature type="chain" id="PRO_5045376720" evidence="1">
    <location>
        <begin position="21"/>
        <end position="630"/>
    </location>
</feature>
<comment type="caution">
    <text evidence="3">The sequence shown here is derived from an EMBL/GenBank/DDBJ whole genome shotgun (WGS) entry which is preliminary data.</text>
</comment>
<dbReference type="PROSITE" id="PS51257">
    <property type="entry name" value="PROKAR_LIPOPROTEIN"/>
    <property type="match status" value="1"/>
</dbReference>
<evidence type="ECO:0000313" key="4">
    <source>
        <dbReference type="Proteomes" id="UP001595621"/>
    </source>
</evidence>
<evidence type="ECO:0000313" key="3">
    <source>
        <dbReference type="EMBL" id="MFC3140019.1"/>
    </source>
</evidence>
<dbReference type="Gene3D" id="3.20.20.80">
    <property type="entry name" value="Glycosidases"/>
    <property type="match status" value="2"/>
</dbReference>